<accession>A0ABX0J2Y7</accession>
<evidence type="ECO:0000313" key="1">
    <source>
        <dbReference type="EMBL" id="NHN30695.1"/>
    </source>
</evidence>
<dbReference type="Proteomes" id="UP001165962">
    <property type="component" value="Unassembled WGS sequence"/>
</dbReference>
<organism evidence="1 2">
    <name type="scientific">Paenibacillus agricola</name>
    <dbReference type="NCBI Taxonomy" id="2716264"/>
    <lineage>
        <taxon>Bacteria</taxon>
        <taxon>Bacillati</taxon>
        <taxon>Bacillota</taxon>
        <taxon>Bacilli</taxon>
        <taxon>Bacillales</taxon>
        <taxon>Paenibacillaceae</taxon>
        <taxon>Paenibacillus</taxon>
    </lineage>
</organism>
<sequence>MAGQFEIGTIVSATYKTGEYLGEIVEMSSSGKAAVKIKAVLKHPTQGDLHNPMDPNVPFFHQRRALADGEIALMPLYTVKPFNGIVQEYRLSLERALYAEIRSLQQNAQWVERSLQELEQLKQEYNL</sequence>
<dbReference type="SUPFAM" id="SSF141251">
    <property type="entry name" value="Kinase-associated protein B-like"/>
    <property type="match status" value="1"/>
</dbReference>
<dbReference type="Gene3D" id="2.30.30.430">
    <property type="entry name" value="Kinase associated protein B domain"/>
    <property type="match status" value="1"/>
</dbReference>
<dbReference type="RefSeq" id="WP_166150014.1">
    <property type="nucleotide sequence ID" value="NZ_JAAOIW010000004.1"/>
</dbReference>
<dbReference type="GO" id="GO:0016301">
    <property type="term" value="F:kinase activity"/>
    <property type="evidence" value="ECO:0007669"/>
    <property type="project" value="UniProtKB-KW"/>
</dbReference>
<dbReference type="EMBL" id="JAAOIW010000004">
    <property type="protein sequence ID" value="NHN30695.1"/>
    <property type="molecule type" value="Genomic_DNA"/>
</dbReference>
<keyword evidence="2" id="KW-1185">Reference proteome</keyword>
<protein>
    <submittedName>
        <fullName evidence="1">Kinase</fullName>
    </submittedName>
</protein>
<evidence type="ECO:0000313" key="2">
    <source>
        <dbReference type="Proteomes" id="UP001165962"/>
    </source>
</evidence>
<keyword evidence="1" id="KW-0808">Transferase</keyword>
<reference evidence="1" key="1">
    <citation type="submission" date="2020-03" db="EMBL/GenBank/DDBJ databases">
        <title>Draft sequencing of Paenibacilllus sp. S3N08.</title>
        <authorList>
            <person name="Kim D.-U."/>
        </authorList>
    </citation>
    <scope>NUCLEOTIDE SEQUENCE</scope>
    <source>
        <strain evidence="1">S3N08</strain>
    </source>
</reference>
<dbReference type="Pfam" id="PF08810">
    <property type="entry name" value="KapB"/>
    <property type="match status" value="1"/>
</dbReference>
<keyword evidence="1" id="KW-0418">Kinase</keyword>
<proteinExistence type="predicted"/>
<dbReference type="SMART" id="SM01298">
    <property type="entry name" value="KapB"/>
    <property type="match status" value="1"/>
</dbReference>
<dbReference type="InterPro" id="IPR014916">
    <property type="entry name" value="KapB"/>
</dbReference>
<dbReference type="InterPro" id="IPR038080">
    <property type="entry name" value="KapB_sf"/>
</dbReference>
<comment type="caution">
    <text evidence="1">The sequence shown here is derived from an EMBL/GenBank/DDBJ whole genome shotgun (WGS) entry which is preliminary data.</text>
</comment>
<gene>
    <name evidence="1" type="ORF">G9U52_12715</name>
</gene>
<name>A0ABX0J2Y7_9BACL</name>